<dbReference type="Proteomes" id="UP000008021">
    <property type="component" value="Chromosome 3"/>
</dbReference>
<feature type="transmembrane region" description="Helical" evidence="6">
    <location>
        <begin position="277"/>
        <end position="297"/>
    </location>
</feature>
<dbReference type="InterPro" id="IPR018499">
    <property type="entry name" value="Tetraspanin/Peripherin"/>
</dbReference>
<keyword evidence="3 6" id="KW-0812">Transmembrane</keyword>
<evidence type="ECO:0000256" key="2">
    <source>
        <dbReference type="ARBA" id="ARBA00006840"/>
    </source>
</evidence>
<dbReference type="PANTHER" id="PTHR32191">
    <property type="entry name" value="TETRASPANIN-8-RELATED"/>
    <property type="match status" value="1"/>
</dbReference>
<name>A0A0E0D9N9_9ORYZ</name>
<evidence type="ECO:0008006" key="9">
    <source>
        <dbReference type="Google" id="ProtNLM"/>
    </source>
</evidence>
<dbReference type="Pfam" id="PF00335">
    <property type="entry name" value="Tetraspanin"/>
    <property type="match status" value="1"/>
</dbReference>
<comment type="subcellular location">
    <subcellularLocation>
        <location evidence="1">Membrane</location>
        <topology evidence="1">Multi-pass membrane protein</topology>
    </subcellularLocation>
</comment>
<feature type="transmembrane region" description="Helical" evidence="6">
    <location>
        <begin position="53"/>
        <end position="75"/>
    </location>
</feature>
<reference evidence="7" key="2">
    <citation type="submission" date="2018-05" db="EMBL/GenBank/DDBJ databases">
        <title>OmerRS3 (Oryza meridionalis Reference Sequence Version 3).</title>
        <authorList>
            <person name="Zhang J."/>
            <person name="Kudrna D."/>
            <person name="Lee S."/>
            <person name="Talag J."/>
            <person name="Welchert J."/>
            <person name="Wing R.A."/>
        </authorList>
    </citation>
    <scope>NUCLEOTIDE SEQUENCE [LARGE SCALE GENOMIC DNA]</scope>
    <source>
        <strain evidence="7">cv. OR44</strain>
    </source>
</reference>
<reference evidence="7" key="1">
    <citation type="submission" date="2015-04" db="UniProtKB">
        <authorList>
            <consortium name="EnsemblPlants"/>
        </authorList>
    </citation>
    <scope>IDENTIFICATION</scope>
</reference>
<dbReference type="AlphaFoldDB" id="A0A0E0D9N9"/>
<evidence type="ECO:0000256" key="1">
    <source>
        <dbReference type="ARBA" id="ARBA00004141"/>
    </source>
</evidence>
<keyword evidence="8" id="KW-1185">Reference proteome</keyword>
<evidence type="ECO:0000256" key="6">
    <source>
        <dbReference type="SAM" id="Phobius"/>
    </source>
</evidence>
<sequence length="310" mass="33504">MNFGLREQRAFARMAPEDRAWLIKGKSVVLTCLASVLLLSVSSIKAPKTCTGGMFLGPIIAIGLFLIVMFVVGSCGLKKNDGDLYDCYLLGVFLAILLLLAFIIFGYVAVGGIDAGHAANAREYILSECKRGWLRGRVIHSSHFWASTSACLRRSHVCNGMTNLVRNPDTGIFVPRPSSFERWAKRHGVDADPRVMSPIESGCCKPPSSCGLTYVNGTTWISTAASAGGPAAVAQVTNNKKDDDCSRWSNDHQTLCFQCDSCKAGFLRHTSQAWRVAANYIVLAFIGLILSSLALCADQATGNNNTGRSR</sequence>
<dbReference type="InterPro" id="IPR044991">
    <property type="entry name" value="TET_plant"/>
</dbReference>
<evidence type="ECO:0000256" key="5">
    <source>
        <dbReference type="ARBA" id="ARBA00023136"/>
    </source>
</evidence>
<dbReference type="HOGENOM" id="CLU_066970_0_0_1"/>
<dbReference type="EnsemblPlants" id="OMERI03G38060.1">
    <property type="protein sequence ID" value="OMERI03G38060.1"/>
    <property type="gene ID" value="OMERI03G38060"/>
</dbReference>
<protein>
    <recommendedName>
        <fullName evidence="9">Tetraspanin</fullName>
    </recommendedName>
</protein>
<keyword evidence="5 6" id="KW-0472">Membrane</keyword>
<proteinExistence type="inferred from homology"/>
<evidence type="ECO:0000256" key="4">
    <source>
        <dbReference type="ARBA" id="ARBA00022989"/>
    </source>
</evidence>
<dbReference type="GO" id="GO:0016020">
    <property type="term" value="C:membrane"/>
    <property type="evidence" value="ECO:0007669"/>
    <property type="project" value="UniProtKB-SubCell"/>
</dbReference>
<evidence type="ECO:0000256" key="3">
    <source>
        <dbReference type="ARBA" id="ARBA00022692"/>
    </source>
</evidence>
<comment type="similarity">
    <text evidence="2">Belongs to the tetraspanin (TM4SF) family.</text>
</comment>
<feature type="transmembrane region" description="Helical" evidence="6">
    <location>
        <begin position="87"/>
        <end position="110"/>
    </location>
</feature>
<evidence type="ECO:0000313" key="7">
    <source>
        <dbReference type="EnsemblPlants" id="OMERI03G38060.1"/>
    </source>
</evidence>
<organism evidence="7">
    <name type="scientific">Oryza meridionalis</name>
    <dbReference type="NCBI Taxonomy" id="40149"/>
    <lineage>
        <taxon>Eukaryota</taxon>
        <taxon>Viridiplantae</taxon>
        <taxon>Streptophyta</taxon>
        <taxon>Embryophyta</taxon>
        <taxon>Tracheophyta</taxon>
        <taxon>Spermatophyta</taxon>
        <taxon>Magnoliopsida</taxon>
        <taxon>Liliopsida</taxon>
        <taxon>Poales</taxon>
        <taxon>Poaceae</taxon>
        <taxon>BOP clade</taxon>
        <taxon>Oryzoideae</taxon>
        <taxon>Oryzeae</taxon>
        <taxon>Oryzinae</taxon>
        <taxon>Oryza</taxon>
    </lineage>
</organism>
<dbReference type="STRING" id="40149.A0A0E0D9N9"/>
<evidence type="ECO:0000313" key="8">
    <source>
        <dbReference type="Proteomes" id="UP000008021"/>
    </source>
</evidence>
<dbReference type="GO" id="GO:0009734">
    <property type="term" value="P:auxin-activated signaling pathway"/>
    <property type="evidence" value="ECO:0007669"/>
    <property type="project" value="InterPro"/>
</dbReference>
<accession>A0A0E0D9N9</accession>
<keyword evidence="4 6" id="KW-1133">Transmembrane helix</keyword>
<dbReference type="Gramene" id="OMERI03G38060.1">
    <property type="protein sequence ID" value="OMERI03G38060.1"/>
    <property type="gene ID" value="OMERI03G38060"/>
</dbReference>